<name>A0A0P0XZW7_ORYSJ</name>
<dbReference type="PaxDb" id="39947-A0A0P0XZW7"/>
<accession>A0A0P0XZW7</accession>
<protein>
    <submittedName>
        <fullName evidence="1">Os11g0184350 protein</fullName>
    </submittedName>
</protein>
<evidence type="ECO:0000313" key="1">
    <source>
        <dbReference type="EMBL" id="BAT12972.1"/>
    </source>
</evidence>
<dbReference type="AlphaFoldDB" id="A0A0P0XZW7"/>
<dbReference type="Proteomes" id="UP000059680">
    <property type="component" value="Chromosome 11"/>
</dbReference>
<sequence length="95" mass="10288">RSVLLLEEVFDPVAGILAITGERLAVNVDEAEPVEVSVTPLKAVHERSCEVALHIYPVSDGVVDELEVLGVELDPVPIPERLWHRAVVALVNACT</sequence>
<proteinExistence type="predicted"/>
<gene>
    <name evidence="1" type="ordered locus">Os11g0184350</name>
    <name evidence="1" type="ORF">OSNPB_110184350</name>
</gene>
<dbReference type="Gramene" id="Os11t0184350-00">
    <property type="protein sequence ID" value="Os11t0184350-00"/>
    <property type="gene ID" value="Os11g0184350"/>
</dbReference>
<reference evidence="2" key="1">
    <citation type="journal article" date="2005" name="Nature">
        <title>The map-based sequence of the rice genome.</title>
        <authorList>
            <consortium name="International rice genome sequencing project (IRGSP)"/>
            <person name="Matsumoto T."/>
            <person name="Wu J."/>
            <person name="Kanamori H."/>
            <person name="Katayose Y."/>
            <person name="Fujisawa M."/>
            <person name="Namiki N."/>
            <person name="Mizuno H."/>
            <person name="Yamamoto K."/>
            <person name="Antonio B.A."/>
            <person name="Baba T."/>
            <person name="Sakata K."/>
            <person name="Nagamura Y."/>
            <person name="Aoki H."/>
            <person name="Arikawa K."/>
            <person name="Arita K."/>
            <person name="Bito T."/>
            <person name="Chiden Y."/>
            <person name="Fujitsuka N."/>
            <person name="Fukunaka R."/>
            <person name="Hamada M."/>
            <person name="Harada C."/>
            <person name="Hayashi A."/>
            <person name="Hijishita S."/>
            <person name="Honda M."/>
            <person name="Hosokawa S."/>
            <person name="Ichikawa Y."/>
            <person name="Idonuma A."/>
            <person name="Iijima M."/>
            <person name="Ikeda M."/>
            <person name="Ikeno M."/>
            <person name="Ito K."/>
            <person name="Ito S."/>
            <person name="Ito T."/>
            <person name="Ito Y."/>
            <person name="Ito Y."/>
            <person name="Iwabuchi A."/>
            <person name="Kamiya K."/>
            <person name="Karasawa W."/>
            <person name="Kurita K."/>
            <person name="Katagiri S."/>
            <person name="Kikuta A."/>
            <person name="Kobayashi H."/>
            <person name="Kobayashi N."/>
            <person name="Machita K."/>
            <person name="Maehara T."/>
            <person name="Masukawa M."/>
            <person name="Mizubayashi T."/>
            <person name="Mukai Y."/>
            <person name="Nagasaki H."/>
            <person name="Nagata Y."/>
            <person name="Naito S."/>
            <person name="Nakashima M."/>
            <person name="Nakama Y."/>
            <person name="Nakamichi Y."/>
            <person name="Nakamura M."/>
            <person name="Meguro A."/>
            <person name="Negishi M."/>
            <person name="Ohta I."/>
            <person name="Ohta T."/>
            <person name="Okamoto M."/>
            <person name="Ono N."/>
            <person name="Saji S."/>
            <person name="Sakaguchi M."/>
            <person name="Sakai K."/>
            <person name="Shibata M."/>
            <person name="Shimokawa T."/>
            <person name="Song J."/>
            <person name="Takazaki Y."/>
            <person name="Terasawa K."/>
            <person name="Tsugane M."/>
            <person name="Tsuji K."/>
            <person name="Ueda S."/>
            <person name="Waki K."/>
            <person name="Yamagata H."/>
            <person name="Yamamoto M."/>
            <person name="Yamamoto S."/>
            <person name="Yamane H."/>
            <person name="Yoshiki S."/>
            <person name="Yoshihara R."/>
            <person name="Yukawa K."/>
            <person name="Zhong H."/>
            <person name="Yano M."/>
            <person name="Yuan Q."/>
            <person name="Ouyang S."/>
            <person name="Liu J."/>
            <person name="Jones K.M."/>
            <person name="Gansberger K."/>
            <person name="Moffat K."/>
            <person name="Hill J."/>
            <person name="Bera J."/>
            <person name="Fadrosh D."/>
            <person name="Jin S."/>
            <person name="Johri S."/>
            <person name="Kim M."/>
            <person name="Overton L."/>
            <person name="Reardon M."/>
            <person name="Tsitrin T."/>
            <person name="Vuong H."/>
            <person name="Weaver B."/>
            <person name="Ciecko A."/>
            <person name="Tallon L."/>
            <person name="Jackson J."/>
            <person name="Pai G."/>
            <person name="Aken S.V."/>
            <person name="Utterback T."/>
            <person name="Reidmuller S."/>
            <person name="Feldblyum T."/>
            <person name="Hsiao J."/>
            <person name="Zismann V."/>
            <person name="Iobst S."/>
            <person name="de Vazeille A.R."/>
            <person name="Buell C.R."/>
            <person name="Ying K."/>
            <person name="Li Y."/>
            <person name="Lu T."/>
            <person name="Huang Y."/>
            <person name="Zhao Q."/>
            <person name="Feng Q."/>
            <person name="Zhang L."/>
            <person name="Zhu J."/>
            <person name="Weng Q."/>
            <person name="Mu J."/>
            <person name="Lu Y."/>
            <person name="Fan D."/>
            <person name="Liu Y."/>
            <person name="Guan J."/>
            <person name="Zhang Y."/>
            <person name="Yu S."/>
            <person name="Liu X."/>
            <person name="Zhang Y."/>
            <person name="Hong G."/>
            <person name="Han B."/>
            <person name="Choisne N."/>
            <person name="Demange N."/>
            <person name="Orjeda G."/>
            <person name="Samain S."/>
            <person name="Cattolico L."/>
            <person name="Pelletier E."/>
            <person name="Couloux A."/>
            <person name="Segurens B."/>
            <person name="Wincker P."/>
            <person name="D'Hont A."/>
            <person name="Scarpelli C."/>
            <person name="Weissenbach J."/>
            <person name="Salanoubat M."/>
            <person name="Quetier F."/>
            <person name="Yu Y."/>
            <person name="Kim H.R."/>
            <person name="Rambo T."/>
            <person name="Currie J."/>
            <person name="Collura K."/>
            <person name="Luo M."/>
            <person name="Yang T."/>
            <person name="Ammiraju J.S.S."/>
            <person name="Engler F."/>
            <person name="Soderlund C."/>
            <person name="Wing R.A."/>
            <person name="Palmer L.E."/>
            <person name="de la Bastide M."/>
            <person name="Spiegel L."/>
            <person name="Nascimento L."/>
            <person name="Zutavern T."/>
            <person name="O'Shaughnessy A."/>
            <person name="Dike S."/>
            <person name="Dedhia N."/>
            <person name="Preston R."/>
            <person name="Balija V."/>
            <person name="McCombie W.R."/>
            <person name="Chow T."/>
            <person name="Chen H."/>
            <person name="Chung M."/>
            <person name="Chen C."/>
            <person name="Shaw J."/>
            <person name="Wu H."/>
            <person name="Hsiao K."/>
            <person name="Chao Y."/>
            <person name="Chu M."/>
            <person name="Cheng C."/>
            <person name="Hour A."/>
            <person name="Lee P."/>
            <person name="Lin S."/>
            <person name="Lin Y."/>
            <person name="Liou J."/>
            <person name="Liu S."/>
            <person name="Hsing Y."/>
            <person name="Raghuvanshi S."/>
            <person name="Mohanty A."/>
            <person name="Bharti A.K."/>
            <person name="Gaur A."/>
            <person name="Gupta V."/>
            <person name="Kumar D."/>
            <person name="Ravi V."/>
            <person name="Vij S."/>
            <person name="Kapur A."/>
            <person name="Khurana P."/>
            <person name="Khurana P."/>
            <person name="Khurana J.P."/>
            <person name="Tyagi A.K."/>
            <person name="Gaikwad K."/>
            <person name="Singh A."/>
            <person name="Dalal V."/>
            <person name="Srivastava S."/>
            <person name="Dixit A."/>
            <person name="Pal A.K."/>
            <person name="Ghazi I.A."/>
            <person name="Yadav M."/>
            <person name="Pandit A."/>
            <person name="Bhargava A."/>
            <person name="Sureshbabu K."/>
            <person name="Batra K."/>
            <person name="Sharma T.R."/>
            <person name="Mohapatra T."/>
            <person name="Singh N.K."/>
            <person name="Messing J."/>
            <person name="Nelson A.B."/>
            <person name="Fuks G."/>
            <person name="Kavchok S."/>
            <person name="Keizer G."/>
            <person name="Linton E."/>
            <person name="Llaca V."/>
            <person name="Song R."/>
            <person name="Tanyolac B."/>
            <person name="Young S."/>
            <person name="Ho-Il K."/>
            <person name="Hahn J.H."/>
            <person name="Sangsakoo G."/>
            <person name="Vanavichit A."/>
            <person name="de Mattos Luiz.A.T."/>
            <person name="Zimmer P.D."/>
            <person name="Malone G."/>
            <person name="Dellagostin O."/>
            <person name="de Oliveira A.C."/>
            <person name="Bevan M."/>
            <person name="Bancroft I."/>
            <person name="Minx P."/>
            <person name="Cordum H."/>
            <person name="Wilson R."/>
            <person name="Cheng Z."/>
            <person name="Jin W."/>
            <person name="Jiang J."/>
            <person name="Leong S.A."/>
            <person name="Iwama H."/>
            <person name="Gojobori T."/>
            <person name="Itoh T."/>
            <person name="Niimura Y."/>
            <person name="Fujii Y."/>
            <person name="Habara T."/>
            <person name="Sakai H."/>
            <person name="Sato Y."/>
            <person name="Wilson G."/>
            <person name="Kumar K."/>
            <person name="McCouch S."/>
            <person name="Juretic N."/>
            <person name="Hoen D."/>
            <person name="Wright S."/>
            <person name="Bruskiewich R."/>
            <person name="Bureau T."/>
            <person name="Miyao A."/>
            <person name="Hirochika H."/>
            <person name="Nishikawa T."/>
            <person name="Kadowaki K."/>
            <person name="Sugiura M."/>
            <person name="Burr B."/>
            <person name="Sasaki T."/>
        </authorList>
    </citation>
    <scope>NUCLEOTIDE SEQUENCE [LARGE SCALE GENOMIC DNA]</scope>
    <source>
        <strain evidence="2">cv. Nipponbare</strain>
    </source>
</reference>
<dbReference type="EMBL" id="AP014967">
    <property type="protein sequence ID" value="BAT12972.1"/>
    <property type="molecule type" value="Genomic_DNA"/>
</dbReference>
<organism evidence="1 2">
    <name type="scientific">Oryza sativa subsp. japonica</name>
    <name type="common">Rice</name>
    <dbReference type="NCBI Taxonomy" id="39947"/>
    <lineage>
        <taxon>Eukaryota</taxon>
        <taxon>Viridiplantae</taxon>
        <taxon>Streptophyta</taxon>
        <taxon>Embryophyta</taxon>
        <taxon>Tracheophyta</taxon>
        <taxon>Spermatophyta</taxon>
        <taxon>Magnoliopsida</taxon>
        <taxon>Liliopsida</taxon>
        <taxon>Poales</taxon>
        <taxon>Poaceae</taxon>
        <taxon>BOP clade</taxon>
        <taxon>Oryzoideae</taxon>
        <taxon>Oryzeae</taxon>
        <taxon>Oryzinae</taxon>
        <taxon>Oryza</taxon>
        <taxon>Oryza sativa</taxon>
    </lineage>
</organism>
<feature type="non-terminal residue" evidence="1">
    <location>
        <position position="1"/>
    </location>
</feature>
<reference evidence="1 2" key="3">
    <citation type="journal article" date="2013" name="Rice">
        <title>Improvement of the Oryza sativa Nipponbare reference genome using next generation sequence and optical map data.</title>
        <authorList>
            <person name="Kawahara Y."/>
            <person name="de la Bastide M."/>
            <person name="Hamilton J.P."/>
            <person name="Kanamori H."/>
            <person name="McCombie W.R."/>
            <person name="Ouyang S."/>
            <person name="Schwartz D.C."/>
            <person name="Tanaka T."/>
            <person name="Wu J."/>
            <person name="Zhou S."/>
            <person name="Childs K.L."/>
            <person name="Davidson R.M."/>
            <person name="Lin H."/>
            <person name="Quesada-Ocampo L."/>
            <person name="Vaillancourt B."/>
            <person name="Sakai H."/>
            <person name="Lee S.S."/>
            <person name="Kim J."/>
            <person name="Numa H."/>
            <person name="Itoh T."/>
            <person name="Buell C.R."/>
            <person name="Matsumoto T."/>
        </authorList>
    </citation>
    <scope>NUCLEOTIDE SEQUENCE [LARGE SCALE GENOMIC DNA]</scope>
    <source>
        <strain evidence="2">cv. Nipponbare</strain>
    </source>
</reference>
<keyword evidence="2" id="KW-1185">Reference proteome</keyword>
<dbReference type="InParanoid" id="A0A0P0XZW7"/>
<reference evidence="1 2" key="2">
    <citation type="journal article" date="2013" name="Plant Cell Physiol.">
        <title>Rice Annotation Project Database (RAP-DB): an integrative and interactive database for rice genomics.</title>
        <authorList>
            <person name="Sakai H."/>
            <person name="Lee S.S."/>
            <person name="Tanaka T."/>
            <person name="Numa H."/>
            <person name="Kim J."/>
            <person name="Kawahara Y."/>
            <person name="Wakimoto H."/>
            <person name="Yang C.C."/>
            <person name="Iwamoto M."/>
            <person name="Abe T."/>
            <person name="Yamada Y."/>
            <person name="Muto A."/>
            <person name="Inokuchi H."/>
            <person name="Ikemura T."/>
            <person name="Matsumoto T."/>
            <person name="Sasaki T."/>
            <person name="Itoh T."/>
        </authorList>
    </citation>
    <scope>NUCLEOTIDE SEQUENCE [LARGE SCALE GENOMIC DNA]</scope>
    <source>
        <strain evidence="2">cv. Nipponbare</strain>
    </source>
</reference>
<evidence type="ECO:0000313" key="2">
    <source>
        <dbReference type="Proteomes" id="UP000059680"/>
    </source>
</evidence>